<reference evidence="5 6" key="1">
    <citation type="submission" date="2022-05" db="EMBL/GenBank/DDBJ databases">
        <authorList>
            <consortium name="Genoscope - CEA"/>
            <person name="William W."/>
        </authorList>
    </citation>
    <scope>NUCLEOTIDE SEQUENCE [LARGE SCALE GENOMIC DNA]</scope>
</reference>
<dbReference type="InterPro" id="IPR009017">
    <property type="entry name" value="GFP"/>
</dbReference>
<gene>
    <name evidence="5" type="ORF">PMEA_00030238</name>
</gene>
<evidence type="ECO:0008006" key="7">
    <source>
        <dbReference type="Google" id="ProtNLM"/>
    </source>
</evidence>
<dbReference type="Gene3D" id="3.30.1300.40">
    <property type="match status" value="1"/>
</dbReference>
<keyword evidence="6" id="KW-1185">Reference proteome</keyword>
<dbReference type="InterPro" id="IPR011584">
    <property type="entry name" value="GFP-related"/>
</dbReference>
<evidence type="ECO:0000256" key="4">
    <source>
        <dbReference type="ARBA" id="ARBA00023262"/>
    </source>
</evidence>
<dbReference type="GO" id="GO:0008218">
    <property type="term" value="P:bioluminescence"/>
    <property type="evidence" value="ECO:0007669"/>
    <property type="project" value="UniProtKB-KW"/>
</dbReference>
<evidence type="ECO:0000256" key="1">
    <source>
        <dbReference type="ARBA" id="ARBA00008949"/>
    </source>
</evidence>
<keyword evidence="3" id="KW-0455">Luminescence</keyword>
<organism evidence="5 6">
    <name type="scientific">Pocillopora meandrina</name>
    <dbReference type="NCBI Taxonomy" id="46732"/>
    <lineage>
        <taxon>Eukaryota</taxon>
        <taxon>Metazoa</taxon>
        <taxon>Cnidaria</taxon>
        <taxon>Anthozoa</taxon>
        <taxon>Hexacorallia</taxon>
        <taxon>Scleractinia</taxon>
        <taxon>Astrocoeniina</taxon>
        <taxon>Pocilloporidae</taxon>
        <taxon>Pocillopora</taxon>
    </lineage>
</organism>
<evidence type="ECO:0000313" key="5">
    <source>
        <dbReference type="EMBL" id="CAH3158060.1"/>
    </source>
</evidence>
<evidence type="ECO:0000256" key="3">
    <source>
        <dbReference type="ARBA" id="ARBA00023223"/>
    </source>
</evidence>
<comment type="similarity">
    <text evidence="1">Belongs to the GFP family.</text>
</comment>
<protein>
    <recommendedName>
        <fullName evidence="7">Green fluorescent protein</fullName>
    </recommendedName>
</protein>
<keyword evidence="2" id="KW-0157">Chromophore</keyword>
<dbReference type="SUPFAM" id="SSF54511">
    <property type="entry name" value="GFP-like"/>
    <property type="match status" value="2"/>
</dbReference>
<evidence type="ECO:0000256" key="2">
    <source>
        <dbReference type="ARBA" id="ARBA00022991"/>
    </source>
</evidence>
<dbReference type="Gene3D" id="2.40.155.10">
    <property type="entry name" value="Green fluorescent protein"/>
    <property type="match status" value="1"/>
</dbReference>
<accession>A0AAU9XVR0</accession>
<keyword evidence="4" id="KW-0599">Photoprotein</keyword>
<comment type="caution">
    <text evidence="5">The sequence shown here is derived from an EMBL/GenBank/DDBJ whole genome shotgun (WGS) entry which is preliminary data.</text>
</comment>
<proteinExistence type="inferred from homology"/>
<dbReference type="Proteomes" id="UP001159428">
    <property type="component" value="Unassembled WGS sequence"/>
</dbReference>
<sequence length="276" mass="31277">MKMTWLMEGCVNGHAFTIEGEGTGKPYEKFGYFSYVSCGRLRHLPMAVVEKGVYISKLHIVTRPEVISYASDFFNERQPYRKSSSSEYFRGKQTGTFRVTKGGPLPFAVDIVASTLMYGFKCFIKYPADITDYFKKAFPEGLTYDRKLTFEDGGCATATVEMSLKGNTLEHKTNFQGGNFPIDGPVMQNRTLGWEPTSEKMTPCDGLIKGDSTTYLLVEGGKMLKCRYENNYRAKKVIHEMPPSHFVDLRLVRTNLDKEGLKFQLEEHAVARVLEV</sequence>
<evidence type="ECO:0000313" key="6">
    <source>
        <dbReference type="Proteomes" id="UP001159428"/>
    </source>
</evidence>
<name>A0AAU9XVR0_9CNID</name>
<dbReference type="Pfam" id="PF01353">
    <property type="entry name" value="GFP"/>
    <property type="match status" value="2"/>
</dbReference>
<dbReference type="EMBL" id="CALNXJ010000066">
    <property type="protein sequence ID" value="CAH3158060.1"/>
    <property type="molecule type" value="Genomic_DNA"/>
</dbReference>
<dbReference type="AlphaFoldDB" id="A0AAU9XVR0"/>